<evidence type="ECO:0000313" key="3">
    <source>
        <dbReference type="Proteomes" id="UP000038009"/>
    </source>
</evidence>
<dbReference type="OMA" id="PRNHYLV"/>
<evidence type="ECO:0000313" key="2">
    <source>
        <dbReference type="EMBL" id="KPI84503.1"/>
    </source>
</evidence>
<proteinExistence type="predicted"/>
<feature type="compositionally biased region" description="Low complexity" evidence="1">
    <location>
        <begin position="62"/>
        <end position="72"/>
    </location>
</feature>
<feature type="region of interest" description="Disordered" evidence="1">
    <location>
        <begin position="62"/>
        <end position="86"/>
    </location>
</feature>
<reference evidence="2 3" key="1">
    <citation type="journal article" date="2015" name="PLoS Pathog.">
        <title>Leptomonas seymouri: Adaptations to the Dixenous Life Cycle Analyzed by Genome Sequencing, Transcriptome Profiling and Co-infection with Leishmania donovani.</title>
        <authorList>
            <person name="Kraeva N."/>
            <person name="Butenko A."/>
            <person name="Hlavacova J."/>
            <person name="Kostygov A."/>
            <person name="Myskova J."/>
            <person name="Grybchuk D."/>
            <person name="Lestinova T."/>
            <person name="Votypka J."/>
            <person name="Volf P."/>
            <person name="Opperdoes F."/>
            <person name="Flegontov P."/>
            <person name="Lukes J."/>
            <person name="Yurchenko V."/>
        </authorList>
    </citation>
    <scope>NUCLEOTIDE SEQUENCE [LARGE SCALE GENOMIC DNA]</scope>
    <source>
        <strain evidence="2 3">ATCC 30220</strain>
    </source>
</reference>
<sequence length="327" mass="35990">MPYIPRSHYLTLHDALRRLLGPNTQLAAFVKAKKQFQCDMLVNSRQTDPETLYREGAAALGATGSKDSASGSGSSGGGSTANSAESSKRCLLKGTEMLARELQEVLGICDIIPHTRRIDVVFRDRSMIQLGLGADKADLPFVVDRGEDINQEPDWRRRNRLRISLGFDEELFLAECTRSINVAARVLEKSMYDYFQHSSMLDLNPKMAAAFEASGRDWHAVLPPLVYWQAHGYSLDQAYGCRHYQNAAATIEHNFAAYYGAFPMDNPFCPGEDLNTIEVVQWLCLARKTGALLTVGLDAASQEAAVKELTLSTRGVEGGAAEAAPKR</sequence>
<gene>
    <name evidence="2" type="ORF">ABL78_6438</name>
</gene>
<evidence type="ECO:0000256" key="1">
    <source>
        <dbReference type="SAM" id="MobiDB-lite"/>
    </source>
</evidence>
<protein>
    <submittedName>
        <fullName evidence="2">Uncharacterized protein</fullName>
    </submittedName>
</protein>
<dbReference type="Proteomes" id="UP000038009">
    <property type="component" value="Unassembled WGS sequence"/>
</dbReference>
<name>A0A0N1HVD6_LEPSE</name>
<comment type="caution">
    <text evidence="2">The sequence shown here is derived from an EMBL/GenBank/DDBJ whole genome shotgun (WGS) entry which is preliminary data.</text>
</comment>
<keyword evidence="3" id="KW-1185">Reference proteome</keyword>
<dbReference type="AlphaFoldDB" id="A0A0N1HVD6"/>
<organism evidence="2 3">
    <name type="scientific">Leptomonas seymouri</name>
    <dbReference type="NCBI Taxonomy" id="5684"/>
    <lineage>
        <taxon>Eukaryota</taxon>
        <taxon>Discoba</taxon>
        <taxon>Euglenozoa</taxon>
        <taxon>Kinetoplastea</taxon>
        <taxon>Metakinetoplastina</taxon>
        <taxon>Trypanosomatida</taxon>
        <taxon>Trypanosomatidae</taxon>
        <taxon>Leishmaniinae</taxon>
        <taxon>Leptomonas</taxon>
    </lineage>
</organism>
<dbReference type="OrthoDB" id="275837at2759"/>
<dbReference type="VEuPathDB" id="TriTrypDB:Lsey_0253_0040"/>
<dbReference type="EMBL" id="LJSK01000253">
    <property type="protein sequence ID" value="KPI84503.1"/>
    <property type="molecule type" value="Genomic_DNA"/>
</dbReference>
<accession>A0A0N1HVD6</accession>